<dbReference type="EMBL" id="CAJVPY010051388">
    <property type="protein sequence ID" value="CAG8814508.1"/>
    <property type="molecule type" value="Genomic_DNA"/>
</dbReference>
<dbReference type="Proteomes" id="UP000789405">
    <property type="component" value="Unassembled WGS sequence"/>
</dbReference>
<feature type="non-terminal residue" evidence="1">
    <location>
        <position position="72"/>
    </location>
</feature>
<accession>A0A9N9K7Y4</accession>
<organism evidence="1 2">
    <name type="scientific">Dentiscutata erythropus</name>
    <dbReference type="NCBI Taxonomy" id="1348616"/>
    <lineage>
        <taxon>Eukaryota</taxon>
        <taxon>Fungi</taxon>
        <taxon>Fungi incertae sedis</taxon>
        <taxon>Mucoromycota</taxon>
        <taxon>Glomeromycotina</taxon>
        <taxon>Glomeromycetes</taxon>
        <taxon>Diversisporales</taxon>
        <taxon>Gigasporaceae</taxon>
        <taxon>Dentiscutata</taxon>
    </lineage>
</organism>
<gene>
    <name evidence="1" type="ORF">DERYTH_LOCUS25975</name>
</gene>
<comment type="caution">
    <text evidence="1">The sequence shown here is derived from an EMBL/GenBank/DDBJ whole genome shotgun (WGS) entry which is preliminary data.</text>
</comment>
<dbReference type="OrthoDB" id="2476058at2759"/>
<dbReference type="AlphaFoldDB" id="A0A9N9K7Y4"/>
<reference evidence="1" key="1">
    <citation type="submission" date="2021-06" db="EMBL/GenBank/DDBJ databases">
        <authorList>
            <person name="Kallberg Y."/>
            <person name="Tangrot J."/>
            <person name="Rosling A."/>
        </authorList>
    </citation>
    <scope>NUCLEOTIDE SEQUENCE</scope>
    <source>
        <strain evidence="1">MA453B</strain>
    </source>
</reference>
<evidence type="ECO:0000313" key="1">
    <source>
        <dbReference type="EMBL" id="CAG8814508.1"/>
    </source>
</evidence>
<name>A0A9N9K7Y4_9GLOM</name>
<feature type="non-terminal residue" evidence="1">
    <location>
        <position position="1"/>
    </location>
</feature>
<protein>
    <submittedName>
        <fullName evidence="1">11780_t:CDS:1</fullName>
    </submittedName>
</protein>
<evidence type="ECO:0000313" key="2">
    <source>
        <dbReference type="Proteomes" id="UP000789405"/>
    </source>
</evidence>
<proteinExistence type="predicted"/>
<sequence>IQSLTVEEENTENKYISSLAEGQGRQNTNDVYVINLIRKSFKVRLLILKQDNTCQLTQDEDIGQNASLPSSA</sequence>
<keyword evidence="2" id="KW-1185">Reference proteome</keyword>